<feature type="transmembrane region" description="Helical" evidence="13">
    <location>
        <begin position="9"/>
        <end position="26"/>
    </location>
</feature>
<keyword evidence="12 13" id="KW-0472">Membrane</keyword>
<dbReference type="Pfam" id="PF02518">
    <property type="entry name" value="HATPase_c"/>
    <property type="match status" value="1"/>
</dbReference>
<keyword evidence="7" id="KW-0547">Nucleotide-binding</keyword>
<evidence type="ECO:0000256" key="8">
    <source>
        <dbReference type="ARBA" id="ARBA00022777"/>
    </source>
</evidence>
<protein>
    <recommendedName>
        <fullName evidence="3">histidine kinase</fullName>
        <ecNumber evidence="3">2.7.13.3</ecNumber>
    </recommendedName>
</protein>
<evidence type="ECO:0000256" key="6">
    <source>
        <dbReference type="ARBA" id="ARBA00022692"/>
    </source>
</evidence>
<dbReference type="GO" id="GO:0016036">
    <property type="term" value="P:cellular response to phosphate starvation"/>
    <property type="evidence" value="ECO:0007669"/>
    <property type="project" value="TreeGrafter"/>
</dbReference>
<evidence type="ECO:0000256" key="5">
    <source>
        <dbReference type="ARBA" id="ARBA00022679"/>
    </source>
</evidence>
<dbReference type="PANTHER" id="PTHR45453">
    <property type="entry name" value="PHOSPHATE REGULON SENSOR PROTEIN PHOR"/>
    <property type="match status" value="1"/>
</dbReference>
<dbReference type="InterPro" id="IPR036890">
    <property type="entry name" value="HATPase_C_sf"/>
</dbReference>
<dbReference type="GO" id="GO:0005524">
    <property type="term" value="F:ATP binding"/>
    <property type="evidence" value="ECO:0007669"/>
    <property type="project" value="UniProtKB-KW"/>
</dbReference>
<dbReference type="InterPro" id="IPR003594">
    <property type="entry name" value="HATPase_dom"/>
</dbReference>
<dbReference type="InterPro" id="IPR005467">
    <property type="entry name" value="His_kinase_dom"/>
</dbReference>
<comment type="subcellular location">
    <subcellularLocation>
        <location evidence="2">Cell membrane</location>
        <topology evidence="2">Multi-pass membrane protein</topology>
    </subcellularLocation>
</comment>
<evidence type="ECO:0000256" key="2">
    <source>
        <dbReference type="ARBA" id="ARBA00004651"/>
    </source>
</evidence>
<keyword evidence="16" id="KW-1185">Reference proteome</keyword>
<keyword evidence="6 13" id="KW-0812">Transmembrane</keyword>
<dbReference type="EC" id="2.7.13.3" evidence="3"/>
<dbReference type="SMART" id="SM00387">
    <property type="entry name" value="HATPase_c"/>
    <property type="match status" value="1"/>
</dbReference>
<dbReference type="STRING" id="574375.AZF08_22435"/>
<keyword evidence="9" id="KW-0067">ATP-binding</keyword>
<comment type="caution">
    <text evidence="15">The sequence shown here is derived from an EMBL/GenBank/DDBJ whole genome shotgun (WGS) entry which is preliminary data.</text>
</comment>
<keyword evidence="5" id="KW-0808">Transferase</keyword>
<dbReference type="EMBL" id="JOTM01000021">
    <property type="protein sequence ID" value="KEK23031.1"/>
    <property type="molecule type" value="Genomic_DNA"/>
</dbReference>
<accession>A0A073K927</accession>
<dbReference type="InterPro" id="IPR004358">
    <property type="entry name" value="Sig_transdc_His_kin-like_C"/>
</dbReference>
<dbReference type="Proteomes" id="UP000027778">
    <property type="component" value="Unassembled WGS sequence"/>
</dbReference>
<dbReference type="OrthoDB" id="9780487at2"/>
<dbReference type="FunFam" id="3.30.565.10:FF:000057">
    <property type="entry name" value="Sensor histidine kinase"/>
    <property type="match status" value="1"/>
</dbReference>
<keyword evidence="8" id="KW-0418">Kinase</keyword>
<evidence type="ECO:0000259" key="14">
    <source>
        <dbReference type="PROSITE" id="PS50109"/>
    </source>
</evidence>
<evidence type="ECO:0000256" key="9">
    <source>
        <dbReference type="ARBA" id="ARBA00022840"/>
    </source>
</evidence>
<evidence type="ECO:0000256" key="7">
    <source>
        <dbReference type="ARBA" id="ARBA00022741"/>
    </source>
</evidence>
<dbReference type="AlphaFoldDB" id="A0A073K927"/>
<feature type="transmembrane region" description="Helical" evidence="13">
    <location>
        <begin position="38"/>
        <end position="56"/>
    </location>
</feature>
<dbReference type="InterPro" id="IPR050351">
    <property type="entry name" value="BphY/WalK/GraS-like"/>
</dbReference>
<evidence type="ECO:0000256" key="10">
    <source>
        <dbReference type="ARBA" id="ARBA00022989"/>
    </source>
</evidence>
<feature type="domain" description="Histidine kinase" evidence="14">
    <location>
        <begin position="119"/>
        <end position="327"/>
    </location>
</feature>
<evidence type="ECO:0000313" key="16">
    <source>
        <dbReference type="Proteomes" id="UP000027778"/>
    </source>
</evidence>
<dbReference type="RefSeq" id="WP_033676282.1">
    <property type="nucleotide sequence ID" value="NZ_JOTM01000021.1"/>
</dbReference>
<evidence type="ECO:0000256" key="12">
    <source>
        <dbReference type="ARBA" id="ARBA00023136"/>
    </source>
</evidence>
<dbReference type="PROSITE" id="PS50109">
    <property type="entry name" value="HIS_KIN"/>
    <property type="match status" value="1"/>
</dbReference>
<keyword evidence="10 13" id="KW-1133">Transmembrane helix</keyword>
<keyword evidence="11" id="KW-0902">Two-component regulatory system</keyword>
<dbReference type="PRINTS" id="PR00344">
    <property type="entry name" value="BCTRLSENSOR"/>
</dbReference>
<evidence type="ECO:0000256" key="3">
    <source>
        <dbReference type="ARBA" id="ARBA00012438"/>
    </source>
</evidence>
<dbReference type="GO" id="GO:0004721">
    <property type="term" value="F:phosphoprotein phosphatase activity"/>
    <property type="evidence" value="ECO:0007669"/>
    <property type="project" value="TreeGrafter"/>
</dbReference>
<gene>
    <name evidence="15" type="ORF">BAGA_14475</name>
</gene>
<comment type="catalytic activity">
    <reaction evidence="1">
        <text>ATP + protein L-histidine = ADP + protein N-phospho-L-histidine.</text>
        <dbReference type="EC" id="2.7.13.3"/>
    </reaction>
</comment>
<dbReference type="eggNOG" id="COG2205">
    <property type="taxonomic scope" value="Bacteria"/>
</dbReference>
<evidence type="ECO:0000256" key="13">
    <source>
        <dbReference type="SAM" id="Phobius"/>
    </source>
</evidence>
<reference evidence="15 16" key="1">
    <citation type="submission" date="2014-06" db="EMBL/GenBank/DDBJ databases">
        <title>Draft genome sequence of Bacillus gaemokensis JCM 15801 (MCCC 1A00707).</title>
        <authorList>
            <person name="Lai Q."/>
            <person name="Liu Y."/>
            <person name="Shao Z."/>
        </authorList>
    </citation>
    <scope>NUCLEOTIDE SEQUENCE [LARGE SCALE GENOMIC DNA]</scope>
    <source>
        <strain evidence="15 16">JCM 15801</strain>
    </source>
</reference>
<dbReference type="SUPFAM" id="SSF55874">
    <property type="entry name" value="ATPase domain of HSP90 chaperone/DNA topoisomerase II/histidine kinase"/>
    <property type="match status" value="1"/>
</dbReference>
<dbReference type="Gene3D" id="3.30.565.10">
    <property type="entry name" value="Histidine kinase-like ATPase, C-terminal domain"/>
    <property type="match status" value="1"/>
</dbReference>
<evidence type="ECO:0000256" key="1">
    <source>
        <dbReference type="ARBA" id="ARBA00000085"/>
    </source>
</evidence>
<dbReference type="GO" id="GO:0005886">
    <property type="term" value="C:plasma membrane"/>
    <property type="evidence" value="ECO:0007669"/>
    <property type="project" value="UniProtKB-SubCell"/>
</dbReference>
<evidence type="ECO:0000313" key="15">
    <source>
        <dbReference type="EMBL" id="KEK23031.1"/>
    </source>
</evidence>
<organism evidence="15 16">
    <name type="scientific">Bacillus gaemokensis</name>
    <dbReference type="NCBI Taxonomy" id="574375"/>
    <lineage>
        <taxon>Bacteria</taxon>
        <taxon>Bacillati</taxon>
        <taxon>Bacillota</taxon>
        <taxon>Bacilli</taxon>
        <taxon>Bacillales</taxon>
        <taxon>Bacillaceae</taxon>
        <taxon>Bacillus</taxon>
        <taxon>Bacillus cereus group</taxon>
    </lineage>
</organism>
<evidence type="ECO:0000256" key="4">
    <source>
        <dbReference type="ARBA" id="ARBA00022475"/>
    </source>
</evidence>
<dbReference type="GO" id="GO:0000155">
    <property type="term" value="F:phosphorelay sensor kinase activity"/>
    <property type="evidence" value="ECO:0007669"/>
    <property type="project" value="TreeGrafter"/>
</dbReference>
<dbReference type="PANTHER" id="PTHR45453:SF2">
    <property type="entry name" value="HISTIDINE KINASE"/>
    <property type="match status" value="1"/>
</dbReference>
<proteinExistence type="predicted"/>
<keyword evidence="4" id="KW-1003">Cell membrane</keyword>
<sequence>MKLFLRDHFAFFVLYALNFGIIFILYDAVDGFQNNKFYFIVLSLYLFICFLAYRYVRNRRMYHRLSEPPEKMEDAFIERATAPMPHGVNELVRTQYRLFQKELQTYEVKQQEHQLFINHWVHQMKTPVSVMQLMVLEMEDEHLIPKFKKELERLNQGLDMALYMARLNNFHEDFHVETISLKDAVTKNINGLKELFIRNGVFPVLEVHSDLMVASDAKWLKFIIYQLMTNAVRYSGERGKKVFLSAYRNGKDIILEVRDEGVGIPQEDVRRVFEPFYTGKNGRTFGESTGMGLYIVSKICSYLGHSVKLDSEVGKGTSIKIIFHNAANNQADDNSRKVTEV</sequence>
<name>A0A073K927_9BACI</name>
<evidence type="ECO:0000256" key="11">
    <source>
        <dbReference type="ARBA" id="ARBA00023012"/>
    </source>
</evidence>